<dbReference type="InterPro" id="IPR001375">
    <property type="entry name" value="Peptidase_S9_cat"/>
</dbReference>
<dbReference type="InterPro" id="IPR029058">
    <property type="entry name" value="AB_hydrolase_fold"/>
</dbReference>
<evidence type="ECO:0000259" key="2">
    <source>
        <dbReference type="Pfam" id="PF00930"/>
    </source>
</evidence>
<dbReference type="Gene3D" id="3.40.50.1820">
    <property type="entry name" value="alpha/beta hydrolase"/>
    <property type="match status" value="1"/>
</dbReference>
<dbReference type="PANTHER" id="PTHR11731:SF118">
    <property type="entry name" value="BLR1971 PROTEIN"/>
    <property type="match status" value="1"/>
</dbReference>
<dbReference type="SUPFAM" id="SSF53474">
    <property type="entry name" value="alpha/beta-Hydrolases"/>
    <property type="match status" value="1"/>
</dbReference>
<feature type="domain" description="Peptidase S9 prolyl oligopeptidase catalytic" evidence="1">
    <location>
        <begin position="571"/>
        <end position="768"/>
    </location>
</feature>
<evidence type="ECO:0000313" key="3">
    <source>
        <dbReference type="EMBL" id="SVA21641.1"/>
    </source>
</evidence>
<evidence type="ECO:0000259" key="1">
    <source>
        <dbReference type="Pfam" id="PF00326"/>
    </source>
</evidence>
<accession>A0A381U1L4</accession>
<sequence>MVFWLNGTVARVLLIGLISVANTLAVVAQDSPSGPVQALTAEDYAQAEQFMSYNTAPLVSGATVQPTWLANDRFWYRNTTIEGTEFVLVDPVEGTRQRAFDHVRLAEALSAATNSTYRAEALPFEVFDFTSDGQAVAFELDDQAWRCDVGTAECVTEAQDAAGSHERSRNDAISPDGSLAAYLHDHNIWVRNQETGEETQVTFDGVENLAYATDNAGWRRSDRPIVVWSPDSKKLATFLQDQQDVGKMHLVETRVGHPILHSWVYPLPGDDVITTIQRVVVDVEETRVIRFVMPADQHRSTLCDDLPCRGAWRDVQWHPDSSSVAFVSTSRDHKQAHLRIADAVTGEIHDLFEEVVDTFFESGNGMVNWRYLPRSNEIIWFSQRDEWGHLYLYDLQSGELKQQITTGVGNVTQLLRVDEENRLLYFLGVGREPGRNPYYRHLYRIGFNGQQLKLLTPEDGDHNVTLSPSGQFFIDRNSEPDVPPVTTLLAADGQHILTLEQADISRLTATGWHPPLPFTVKARDGVTDLHGLLFRPTNFDENRKYPIINQIYPGPQTGSVRGRSFAASRGDAQALAELGFVVVKIDGMGTPWRSKSFHEAYYGDMGDNTLPDQVTGMQQLAERFAWIDLERAGIYGHSGGGYATAAAMFSYPDFFKVGVSGAGNHDNRVYEDDWGEKWQGLLTRDADGSTNYDNQANQNIAENLSGKLLLAHGTMDTNVPMYNTLLVVDALIKANKDFDLLLLPNRGHGFGNEPYWIRKRWDYFVRHLLGADPPQGYALRPASSTR</sequence>
<name>A0A381U1L4_9ZZZZ</name>
<evidence type="ECO:0008006" key="4">
    <source>
        <dbReference type="Google" id="ProtNLM"/>
    </source>
</evidence>
<dbReference type="Pfam" id="PF00326">
    <property type="entry name" value="Peptidase_S9"/>
    <property type="match status" value="1"/>
</dbReference>
<dbReference type="GO" id="GO:0008236">
    <property type="term" value="F:serine-type peptidase activity"/>
    <property type="evidence" value="ECO:0007669"/>
    <property type="project" value="InterPro"/>
</dbReference>
<dbReference type="Gene3D" id="2.140.10.30">
    <property type="entry name" value="Dipeptidylpeptidase IV, N-terminal domain"/>
    <property type="match status" value="1"/>
</dbReference>
<dbReference type="GO" id="GO:0006508">
    <property type="term" value="P:proteolysis"/>
    <property type="evidence" value="ECO:0007669"/>
    <property type="project" value="InterPro"/>
</dbReference>
<dbReference type="Pfam" id="PF00930">
    <property type="entry name" value="DPPIV_N"/>
    <property type="match status" value="1"/>
</dbReference>
<organism evidence="3">
    <name type="scientific">marine metagenome</name>
    <dbReference type="NCBI Taxonomy" id="408172"/>
    <lineage>
        <taxon>unclassified sequences</taxon>
        <taxon>metagenomes</taxon>
        <taxon>ecological metagenomes</taxon>
    </lineage>
</organism>
<dbReference type="EMBL" id="UINC01005488">
    <property type="protein sequence ID" value="SVA21641.1"/>
    <property type="molecule type" value="Genomic_DNA"/>
</dbReference>
<feature type="domain" description="Dipeptidylpeptidase IV N-terminal" evidence="2">
    <location>
        <begin position="140"/>
        <end position="484"/>
    </location>
</feature>
<proteinExistence type="predicted"/>
<reference evidence="3" key="1">
    <citation type="submission" date="2018-05" db="EMBL/GenBank/DDBJ databases">
        <authorList>
            <person name="Lanie J.A."/>
            <person name="Ng W.-L."/>
            <person name="Kazmierczak K.M."/>
            <person name="Andrzejewski T.M."/>
            <person name="Davidsen T.M."/>
            <person name="Wayne K.J."/>
            <person name="Tettelin H."/>
            <person name="Glass J.I."/>
            <person name="Rusch D."/>
            <person name="Podicherti R."/>
            <person name="Tsui H.-C.T."/>
            <person name="Winkler M.E."/>
        </authorList>
    </citation>
    <scope>NUCLEOTIDE SEQUENCE</scope>
</reference>
<dbReference type="PANTHER" id="PTHR11731">
    <property type="entry name" value="PROTEASE FAMILY S9B,C DIPEPTIDYL-PEPTIDASE IV-RELATED"/>
    <property type="match status" value="1"/>
</dbReference>
<gene>
    <name evidence="3" type="ORF">METZ01_LOCUS74495</name>
</gene>
<dbReference type="InterPro" id="IPR050278">
    <property type="entry name" value="Serine_Prot_S9B/DPPIV"/>
</dbReference>
<dbReference type="InterPro" id="IPR002469">
    <property type="entry name" value="Peptidase_S9B_N"/>
</dbReference>
<dbReference type="SUPFAM" id="SSF82171">
    <property type="entry name" value="DPP6 N-terminal domain-like"/>
    <property type="match status" value="1"/>
</dbReference>
<protein>
    <recommendedName>
        <fullName evidence="4">Peptidase S9 prolyl oligopeptidase catalytic domain-containing protein</fullName>
    </recommendedName>
</protein>
<dbReference type="AlphaFoldDB" id="A0A381U1L4"/>